<feature type="binding site" evidence="10">
    <location>
        <position position="288"/>
    </location>
    <ligand>
        <name>ATP</name>
        <dbReference type="ChEBI" id="CHEBI:30616"/>
    </ligand>
</feature>
<comment type="caution">
    <text evidence="11">The sequence shown here is derived from an EMBL/GenBank/DDBJ whole genome shotgun (WGS) entry which is preliminary data.</text>
</comment>
<accession>A0ABV6Z2Q8</accession>
<evidence type="ECO:0000256" key="2">
    <source>
        <dbReference type="ARBA" id="ARBA00006052"/>
    </source>
</evidence>
<dbReference type="Gene3D" id="2.170.8.10">
    <property type="entry name" value="Phosphoenolpyruvate Carboxykinase, domain 2"/>
    <property type="match status" value="1"/>
</dbReference>
<organism evidence="11 12">
    <name type="scientific">candidate division CSSED10-310 bacterium</name>
    <dbReference type="NCBI Taxonomy" id="2855610"/>
    <lineage>
        <taxon>Bacteria</taxon>
        <taxon>Bacteria division CSSED10-310</taxon>
    </lineage>
</organism>
<comment type="subcellular location">
    <subcellularLocation>
        <location evidence="10">Cytoplasm</location>
    </subcellularLocation>
</comment>
<keyword evidence="5 10" id="KW-0547">Nucleotide-binding</keyword>
<keyword evidence="7 10" id="KW-0067">ATP-binding</keyword>
<dbReference type="Pfam" id="PF01293">
    <property type="entry name" value="PEPCK_ATP"/>
    <property type="match status" value="1"/>
</dbReference>
<comment type="caution">
    <text evidence="10">Lacks conserved residue(s) required for the propagation of feature annotation.</text>
</comment>
<dbReference type="NCBIfam" id="NF006820">
    <property type="entry name" value="PRK09344.1-2"/>
    <property type="match status" value="1"/>
</dbReference>
<evidence type="ECO:0000256" key="4">
    <source>
        <dbReference type="ARBA" id="ARBA00022432"/>
    </source>
</evidence>
<feature type="binding site" evidence="10">
    <location>
        <position position="204"/>
    </location>
    <ligand>
        <name>ATP</name>
        <dbReference type="ChEBI" id="CHEBI:30616"/>
    </ligand>
</feature>
<keyword evidence="10" id="KW-0479">Metal-binding</keyword>
<dbReference type="NCBIfam" id="NF006821">
    <property type="entry name" value="PRK09344.1-3"/>
    <property type="match status" value="1"/>
</dbReference>
<keyword evidence="6 10" id="KW-0210">Decarboxylase</keyword>
<feature type="binding site" evidence="10">
    <location>
        <position position="326"/>
    </location>
    <ligand>
        <name>substrate</name>
    </ligand>
</feature>
<dbReference type="GO" id="GO:0004612">
    <property type="term" value="F:phosphoenolpyruvate carboxykinase (ATP) activity"/>
    <property type="evidence" value="ECO:0007669"/>
    <property type="project" value="UniProtKB-EC"/>
</dbReference>
<feature type="binding site" evidence="10">
    <location>
        <position position="260"/>
    </location>
    <ligand>
        <name>Mn(2+)</name>
        <dbReference type="ChEBI" id="CHEBI:29035"/>
    </ligand>
</feature>
<dbReference type="InterPro" id="IPR001272">
    <property type="entry name" value="PEP_carboxykinase_ATP"/>
</dbReference>
<dbReference type="PROSITE" id="PS00532">
    <property type="entry name" value="PEPCK_ATP"/>
    <property type="match status" value="1"/>
</dbReference>
<dbReference type="PANTHER" id="PTHR30031:SF0">
    <property type="entry name" value="PHOSPHOENOLPYRUVATE CARBOXYKINASE (ATP)"/>
    <property type="match status" value="1"/>
</dbReference>
<feature type="binding site" evidence="10">
    <location>
        <position position="223"/>
    </location>
    <ligand>
        <name>ATP</name>
        <dbReference type="ChEBI" id="CHEBI:30616"/>
    </ligand>
</feature>
<protein>
    <recommendedName>
        <fullName evidence="3 10">Phosphoenolpyruvate carboxykinase (ATP)</fullName>
        <shortName evidence="10">PCK</shortName>
        <shortName evidence="10">PEP carboxykinase</shortName>
        <shortName evidence="10">PEPCK</shortName>
        <ecNumber evidence="3 10">4.1.1.49</ecNumber>
    </recommendedName>
</protein>
<feature type="binding site" evidence="10">
    <location>
        <position position="451"/>
    </location>
    <ligand>
        <name>ATP</name>
        <dbReference type="ChEBI" id="CHEBI:30616"/>
    </ligand>
</feature>
<evidence type="ECO:0000256" key="10">
    <source>
        <dbReference type="HAMAP-Rule" id="MF_00453"/>
    </source>
</evidence>
<comment type="function">
    <text evidence="10">Involved in the gluconeogenesis. Catalyzes the conversion of oxaloacetate (OAA) to phosphoenolpyruvate (PEP) through direct phosphoryl transfer between the nucleoside triphosphate and OAA.</text>
</comment>
<keyword evidence="8 10" id="KW-0456">Lyase</keyword>
<dbReference type="InterPro" id="IPR013035">
    <property type="entry name" value="PEP_carboxykinase_C"/>
</dbReference>
<gene>
    <name evidence="10 11" type="primary">pckA</name>
    <name evidence="11" type="ORF">ACFL27_21305</name>
</gene>
<dbReference type="InterPro" id="IPR015994">
    <property type="entry name" value="PEPCK_ATP_CS"/>
</dbReference>
<dbReference type="Proteomes" id="UP001594351">
    <property type="component" value="Unassembled WGS sequence"/>
</dbReference>
<comment type="pathway">
    <text evidence="1 10">Carbohydrate biosynthesis; gluconeogenesis.</text>
</comment>
<dbReference type="HAMAP" id="MF_00453">
    <property type="entry name" value="PEPCK_ATP"/>
    <property type="match status" value="1"/>
</dbReference>
<dbReference type="PANTHER" id="PTHR30031">
    <property type="entry name" value="PHOSPHOENOLPYRUVATE CARBOXYKINASE ATP"/>
    <property type="match status" value="1"/>
</dbReference>
<feature type="binding site" evidence="10">
    <location>
        <position position="62"/>
    </location>
    <ligand>
        <name>substrate</name>
    </ligand>
</feature>
<keyword evidence="4 10" id="KW-0312">Gluconeogenesis</keyword>
<proteinExistence type="inferred from homology"/>
<evidence type="ECO:0000256" key="5">
    <source>
        <dbReference type="ARBA" id="ARBA00022741"/>
    </source>
</evidence>
<dbReference type="EMBL" id="JBHPBY010000360">
    <property type="protein sequence ID" value="MFC1852744.1"/>
    <property type="molecule type" value="Genomic_DNA"/>
</dbReference>
<feature type="binding site" evidence="10">
    <location>
        <position position="198"/>
    </location>
    <ligand>
        <name>substrate</name>
    </ligand>
</feature>
<dbReference type="PIRSF" id="PIRSF006294">
    <property type="entry name" value="PEP_crbxkin"/>
    <property type="match status" value="1"/>
</dbReference>
<dbReference type="Gene3D" id="3.90.228.20">
    <property type="match status" value="1"/>
</dbReference>
<sequence>MLSYHYTHQTNLFLESLGIRNLNNVYLAYSSGALYEEIVRRREGMISHLGPIVVRTGSITGRSPNDKFIVREPSCEDKIYWGDVNVPFTEEKFNLLYSRLLAYLQGNDIFIQDCYAGADERYRLPVRVITEYAWHNLFARNMFIGILDQRELEQFRPEFTVIQLPKFHAVPEVDGTNSEAFVIVHFAKKLIIIGGTSYAGEIKKSVFTILNYMLPMQEVMSMHCAANVGKDGDCALFFGLSGTGKTTLSTENDRNLIGDDEHGWSDEGIFNYEGGCYAKVIRISKQSEPEIYQTTRRFSTILENVSIDPVTRRVDLDDDTFTENTRASYPISQLQNVVRSGKASHPENIFLLTADAFGVLPPISQLTPDQLKYYFLSGYTAKVAGTEKGVTEPKATFSACFGAPFMPLHPSHYARILREKVEKHQARCWLVNTGWTKGPYGVGHRMPIEHTRALLSSAMQGKLAEVEYQTEPIFGLRVPVSCEGVPSEILLPRATWDDKEAYDNKAKELAGRFQANFKQYESYVSEGVKKSGPQ</sequence>
<comment type="cofactor">
    <cofactor evidence="10">
        <name>Mn(2+)</name>
        <dbReference type="ChEBI" id="CHEBI:29035"/>
    </cofactor>
    <text evidence="10">Binds 1 Mn(2+) ion per subunit.</text>
</comment>
<evidence type="ECO:0000313" key="11">
    <source>
        <dbReference type="EMBL" id="MFC1852744.1"/>
    </source>
</evidence>
<dbReference type="EC" id="4.1.1.49" evidence="3 10"/>
<evidence type="ECO:0000256" key="6">
    <source>
        <dbReference type="ARBA" id="ARBA00022793"/>
    </source>
</evidence>
<evidence type="ECO:0000256" key="7">
    <source>
        <dbReference type="ARBA" id="ARBA00022840"/>
    </source>
</evidence>
<feature type="binding site" evidence="10">
    <location>
        <position position="223"/>
    </location>
    <ligand>
        <name>Mn(2+)</name>
        <dbReference type="ChEBI" id="CHEBI:29035"/>
    </ligand>
</feature>
<feature type="binding site" evidence="10">
    <location>
        <begin position="239"/>
        <end position="247"/>
    </location>
    <ligand>
        <name>ATP</name>
        <dbReference type="ChEBI" id="CHEBI:30616"/>
    </ligand>
</feature>
<keyword evidence="10" id="KW-0963">Cytoplasm</keyword>
<keyword evidence="10" id="KW-0464">Manganese</keyword>
<name>A0ABV6Z2Q8_UNCC1</name>
<comment type="catalytic activity">
    <reaction evidence="9 10">
        <text>oxaloacetate + ATP = phosphoenolpyruvate + ADP + CO2</text>
        <dbReference type="Rhea" id="RHEA:18617"/>
        <dbReference type="ChEBI" id="CHEBI:16452"/>
        <dbReference type="ChEBI" id="CHEBI:16526"/>
        <dbReference type="ChEBI" id="CHEBI:30616"/>
        <dbReference type="ChEBI" id="CHEBI:58702"/>
        <dbReference type="ChEBI" id="CHEBI:456216"/>
        <dbReference type="EC" id="4.1.1.49"/>
    </reaction>
</comment>
<feature type="binding site" evidence="10">
    <location>
        <position position="204"/>
    </location>
    <ligand>
        <name>substrate</name>
    </ligand>
</feature>
<reference evidence="11 12" key="1">
    <citation type="submission" date="2024-09" db="EMBL/GenBank/DDBJ databases">
        <title>Laminarin stimulates single cell rates of sulfate reduction while oxygen inhibits transcriptomic activity in coastal marine sediment.</title>
        <authorList>
            <person name="Lindsay M."/>
            <person name="Orcutt B."/>
            <person name="Emerson D."/>
            <person name="Stepanauskas R."/>
            <person name="D'Angelo T."/>
        </authorList>
    </citation>
    <scope>NUCLEOTIDE SEQUENCE [LARGE SCALE GENOMIC DNA]</scope>
    <source>
        <strain evidence="11">SAG AM-311-K15</strain>
    </source>
</reference>
<dbReference type="NCBIfam" id="TIGR00224">
    <property type="entry name" value="pckA"/>
    <property type="match status" value="1"/>
</dbReference>
<evidence type="ECO:0000313" key="12">
    <source>
        <dbReference type="Proteomes" id="UP001594351"/>
    </source>
</evidence>
<evidence type="ECO:0000256" key="3">
    <source>
        <dbReference type="ARBA" id="ARBA00012363"/>
    </source>
</evidence>
<dbReference type="Gene3D" id="3.40.449.10">
    <property type="entry name" value="Phosphoenolpyruvate Carboxykinase, domain 1"/>
    <property type="match status" value="1"/>
</dbReference>
<dbReference type="SUPFAM" id="SSF53795">
    <property type="entry name" value="PEP carboxykinase-like"/>
    <property type="match status" value="1"/>
</dbReference>
<feature type="binding site" evidence="10">
    <location>
        <position position="204"/>
    </location>
    <ligand>
        <name>Mn(2+)</name>
        <dbReference type="ChEBI" id="CHEBI:29035"/>
    </ligand>
</feature>
<dbReference type="InterPro" id="IPR008210">
    <property type="entry name" value="PEP_carboxykinase_N"/>
</dbReference>
<dbReference type="CDD" id="cd00484">
    <property type="entry name" value="PEPCK_ATP"/>
    <property type="match status" value="1"/>
</dbReference>
<evidence type="ECO:0000256" key="9">
    <source>
        <dbReference type="ARBA" id="ARBA00047371"/>
    </source>
</evidence>
<comment type="similarity">
    <text evidence="2 10">Belongs to the phosphoenolpyruvate carboxykinase (ATP) family.</text>
</comment>
<evidence type="ECO:0000256" key="8">
    <source>
        <dbReference type="ARBA" id="ARBA00023239"/>
    </source>
</evidence>
<feature type="binding site" evidence="10">
    <location>
        <position position="326"/>
    </location>
    <ligand>
        <name>ATP</name>
        <dbReference type="ChEBI" id="CHEBI:30616"/>
    </ligand>
</feature>
<dbReference type="SUPFAM" id="SSF68923">
    <property type="entry name" value="PEP carboxykinase N-terminal domain"/>
    <property type="match status" value="1"/>
</dbReference>
<evidence type="ECO:0000256" key="1">
    <source>
        <dbReference type="ARBA" id="ARBA00004742"/>
    </source>
</evidence>
<keyword evidence="12" id="KW-1185">Reference proteome</keyword>